<comment type="caution">
    <text evidence="6">The sequence shown here is derived from an EMBL/GenBank/DDBJ whole genome shotgun (WGS) entry which is preliminary data.</text>
</comment>
<protein>
    <recommendedName>
        <fullName evidence="5">Pectinesterase inhibitor domain-containing protein</fullName>
    </recommendedName>
</protein>
<evidence type="ECO:0000256" key="2">
    <source>
        <dbReference type="ARBA" id="ARBA00023157"/>
    </source>
</evidence>
<dbReference type="PANTHER" id="PTHR36710:SF1">
    <property type="entry name" value="F14J9.2 PROTEIN"/>
    <property type="match status" value="1"/>
</dbReference>
<proteinExistence type="inferred from homology"/>
<dbReference type="AlphaFoldDB" id="A0AAV6Y9P0"/>
<gene>
    <name evidence="6" type="ORF">BUALT_Bualt02G0100300</name>
</gene>
<evidence type="ECO:0000313" key="6">
    <source>
        <dbReference type="EMBL" id="KAG8388193.1"/>
    </source>
</evidence>
<dbReference type="GO" id="GO:0046910">
    <property type="term" value="F:pectinesterase inhibitor activity"/>
    <property type="evidence" value="ECO:0007669"/>
    <property type="project" value="InterPro"/>
</dbReference>
<evidence type="ECO:0000256" key="3">
    <source>
        <dbReference type="ARBA" id="ARBA00038471"/>
    </source>
</evidence>
<keyword evidence="2" id="KW-1015">Disulfide bond</keyword>
<sequence>MGSTICSLMAMLVLFLLIPHSSGDTQGLIIQICRQTDDFYFCRDVFNKHLFTRTTDIVGLTQIAVTQSLIYASNTRILISRSEANEKNKNKQNLYKICESGYEILVNEFTDANFAFARRDYSTVIFDVEKCPRFVNDCQSVLGSQGRGKLQQRFLELTAWDMAYIGDRAIEVKRGDRDYVNRFAQRDRGIFENGLVDGRRVKV</sequence>
<evidence type="ECO:0000256" key="4">
    <source>
        <dbReference type="SAM" id="SignalP"/>
    </source>
</evidence>
<feature type="domain" description="Pectinesterase inhibitor" evidence="5">
    <location>
        <begin position="24"/>
        <end position="162"/>
    </location>
</feature>
<comment type="similarity">
    <text evidence="3">Belongs to the PMEI family.</text>
</comment>
<dbReference type="Proteomes" id="UP000826271">
    <property type="component" value="Unassembled WGS sequence"/>
</dbReference>
<dbReference type="CDD" id="cd15797">
    <property type="entry name" value="PMEI"/>
    <property type="match status" value="1"/>
</dbReference>
<keyword evidence="1 4" id="KW-0732">Signal</keyword>
<dbReference type="Pfam" id="PF04043">
    <property type="entry name" value="PMEI"/>
    <property type="match status" value="1"/>
</dbReference>
<evidence type="ECO:0000313" key="7">
    <source>
        <dbReference type="Proteomes" id="UP000826271"/>
    </source>
</evidence>
<evidence type="ECO:0000256" key="1">
    <source>
        <dbReference type="ARBA" id="ARBA00022729"/>
    </source>
</evidence>
<dbReference type="SUPFAM" id="SSF101148">
    <property type="entry name" value="Plant invertase/pectin methylesterase inhibitor"/>
    <property type="match status" value="1"/>
</dbReference>
<name>A0AAV6Y9P0_9LAMI</name>
<dbReference type="InterPro" id="IPR035513">
    <property type="entry name" value="Invertase/methylesterase_inhib"/>
</dbReference>
<dbReference type="InterPro" id="IPR052421">
    <property type="entry name" value="PCW_Enzyme_Inhibitor"/>
</dbReference>
<evidence type="ECO:0000259" key="5">
    <source>
        <dbReference type="SMART" id="SM00856"/>
    </source>
</evidence>
<keyword evidence="7" id="KW-1185">Reference proteome</keyword>
<feature type="chain" id="PRO_5043989392" description="Pectinesterase inhibitor domain-containing protein" evidence="4">
    <location>
        <begin position="24"/>
        <end position="203"/>
    </location>
</feature>
<feature type="signal peptide" evidence="4">
    <location>
        <begin position="1"/>
        <end position="23"/>
    </location>
</feature>
<organism evidence="6 7">
    <name type="scientific">Buddleja alternifolia</name>
    <dbReference type="NCBI Taxonomy" id="168488"/>
    <lineage>
        <taxon>Eukaryota</taxon>
        <taxon>Viridiplantae</taxon>
        <taxon>Streptophyta</taxon>
        <taxon>Embryophyta</taxon>
        <taxon>Tracheophyta</taxon>
        <taxon>Spermatophyta</taxon>
        <taxon>Magnoliopsida</taxon>
        <taxon>eudicotyledons</taxon>
        <taxon>Gunneridae</taxon>
        <taxon>Pentapetalae</taxon>
        <taxon>asterids</taxon>
        <taxon>lamiids</taxon>
        <taxon>Lamiales</taxon>
        <taxon>Scrophulariaceae</taxon>
        <taxon>Buddlejeae</taxon>
        <taxon>Buddleja</taxon>
    </lineage>
</organism>
<accession>A0AAV6Y9P0</accession>
<dbReference type="NCBIfam" id="TIGR01614">
    <property type="entry name" value="PME_inhib"/>
    <property type="match status" value="1"/>
</dbReference>
<dbReference type="InterPro" id="IPR006501">
    <property type="entry name" value="Pectinesterase_inhib_dom"/>
</dbReference>
<dbReference type="InterPro" id="IPR034086">
    <property type="entry name" value="PMEI_plant"/>
</dbReference>
<dbReference type="PANTHER" id="PTHR36710">
    <property type="entry name" value="PECTINESTERASE INHIBITOR-LIKE"/>
    <property type="match status" value="1"/>
</dbReference>
<dbReference type="SMART" id="SM00856">
    <property type="entry name" value="PMEI"/>
    <property type="match status" value="1"/>
</dbReference>
<reference evidence="6" key="1">
    <citation type="submission" date="2019-10" db="EMBL/GenBank/DDBJ databases">
        <authorList>
            <person name="Zhang R."/>
            <person name="Pan Y."/>
            <person name="Wang J."/>
            <person name="Ma R."/>
            <person name="Yu S."/>
        </authorList>
    </citation>
    <scope>NUCLEOTIDE SEQUENCE</scope>
    <source>
        <strain evidence="6">LA-IB0</strain>
        <tissue evidence="6">Leaf</tissue>
    </source>
</reference>
<dbReference type="Gene3D" id="1.20.140.40">
    <property type="entry name" value="Invertase/pectin methylesterase inhibitor family protein"/>
    <property type="match status" value="1"/>
</dbReference>
<dbReference type="EMBL" id="WHWC01000002">
    <property type="protein sequence ID" value="KAG8388193.1"/>
    <property type="molecule type" value="Genomic_DNA"/>
</dbReference>